<evidence type="ECO:0000313" key="3">
    <source>
        <dbReference type="Proteomes" id="UP000306402"/>
    </source>
</evidence>
<dbReference type="GO" id="GO:0005886">
    <property type="term" value="C:plasma membrane"/>
    <property type="evidence" value="ECO:0007669"/>
    <property type="project" value="TreeGrafter"/>
</dbReference>
<dbReference type="SUPFAM" id="SSF82693">
    <property type="entry name" value="Multidrug efflux transporter AcrB pore domain, PN1, PN2, PC1 and PC2 subdomains"/>
    <property type="match status" value="3"/>
</dbReference>
<reference evidence="2 3" key="1">
    <citation type="submission" date="2019-05" db="EMBL/GenBank/DDBJ databases">
        <authorList>
            <person name="Qu J.-H."/>
        </authorList>
    </citation>
    <scope>NUCLEOTIDE SEQUENCE [LARGE SCALE GENOMIC DNA]</scope>
    <source>
        <strain evidence="2 3">T17</strain>
    </source>
</reference>
<feature type="transmembrane region" description="Helical" evidence="1">
    <location>
        <begin position="856"/>
        <end position="874"/>
    </location>
</feature>
<keyword evidence="3" id="KW-1185">Reference proteome</keyword>
<dbReference type="RefSeq" id="WP_138367051.1">
    <property type="nucleotide sequence ID" value="NZ_VCEJ01000005.1"/>
</dbReference>
<dbReference type="Gene3D" id="3.30.70.1430">
    <property type="entry name" value="Multidrug efflux transporter AcrB pore domain"/>
    <property type="match status" value="2"/>
</dbReference>
<feature type="transmembrane region" description="Helical" evidence="1">
    <location>
        <begin position="12"/>
        <end position="32"/>
    </location>
</feature>
<sequence>MSISTLSIKRPVLAIVMNLLIILFGFLGYKFLGMREFPSIDPPVVSIRTSYTGANADIIESQITEPLEKQLNSIEGIKSINSTSSQGTSQITVEFDIGVDMERAANDVRDKVGSASRTLPLDIDGPPVVAKADANSEPIIVLTFKSDTRSHLEVSDYAENVIAQRLQTIEGVSEIRIFGQKKYAMRIWMDPIKMASLGITTQDVKVALDKENVELPSGKLAGDNTELTVKTIGRFRTESDFNEMIIKNSATQTIHLKDIGYATLGPENEETILRLDNVPMIGLAISPMPGANYLNIAEEVNKRMAAIKKELPKDYTLDTLIDNTIFVERSIEEVGETLLIAIILVVIIIYLFFRDWLIAFRPLIDIPVSLIGTFFVMYIMGFSINVLTLLAIVLATGLVVDDGIVVTENIFKKIEQGMSPIEAAIKGANEIIFAVLSTSITLASVFLPVIFMEGFVGKLFREFGIVISAAVLISAFVSLTLTPMLNAYLVRKTHKKSWFYEKTEPFFERITENYGKALGQFLKMRWVAIPLVALTMGMIWFFGKGLQSELAPLDDRNWFRINMTAPEGSSFEFTDRYVQNVGNMLMDSMPGRKGLMLITSPGNSGLGAANTGSGRIALVDKKFRTQSQQEIADYINQKLKQMPDAKSFVVQQQTISVDSRGGLPIQYVIQAPDFEKLREYLPKFMEEVSNDPTFAINDVNLKFSKPEIQIAIDREKAKSLGVSVQDVAQTMQLAFAGQRFGYFTMNGRQYQVIGQYDRVNRDEPLDLKSMFVKTSTGSLVQLDNIVRADEESSPPQLFHYNRYTSATVQAALAPGKTIGDGIAAMDKIRDKLHDESIQTALSGSSRDYAESSSNTMFSFFLALILIYFILAGQFESFVDPFIIMFTVPLAIGGAVFSLWLFDQTLNIFSQIGMIMLIGLVTKNGILIVEFANQLREQGRSIQEAALEAATLRFRPILMTSLATILGALPIAMALGSAGKSRMSMGIVIMGGLLFSLVLTLYVIPAIYTFFSRPKNFEKMKMIDRVARESEWEEQQAHS</sequence>
<dbReference type="Pfam" id="PF00873">
    <property type="entry name" value="ACR_tran"/>
    <property type="match status" value="1"/>
</dbReference>
<feature type="transmembrane region" description="Helical" evidence="1">
    <location>
        <begin position="386"/>
        <end position="411"/>
    </location>
</feature>
<dbReference type="PANTHER" id="PTHR32063:SF28">
    <property type="entry name" value="BLR2861 PROTEIN"/>
    <property type="match status" value="1"/>
</dbReference>
<dbReference type="Gene3D" id="3.30.70.1320">
    <property type="entry name" value="Multidrug efflux transporter AcrB pore domain like"/>
    <property type="match status" value="1"/>
</dbReference>
<dbReference type="PANTHER" id="PTHR32063">
    <property type="match status" value="1"/>
</dbReference>
<feature type="transmembrane region" description="Helical" evidence="1">
    <location>
        <begin position="526"/>
        <end position="543"/>
    </location>
</feature>
<keyword evidence="1" id="KW-0812">Transmembrane</keyword>
<keyword evidence="1" id="KW-0472">Membrane</keyword>
<feature type="transmembrane region" description="Helical" evidence="1">
    <location>
        <begin position="334"/>
        <end position="353"/>
    </location>
</feature>
<dbReference type="GO" id="GO:0042910">
    <property type="term" value="F:xenobiotic transmembrane transporter activity"/>
    <property type="evidence" value="ECO:0007669"/>
    <property type="project" value="TreeGrafter"/>
</dbReference>
<dbReference type="InterPro" id="IPR001036">
    <property type="entry name" value="Acrflvin-R"/>
</dbReference>
<comment type="caution">
    <text evidence="2">The sequence shown here is derived from an EMBL/GenBank/DDBJ whole genome shotgun (WGS) entry which is preliminary data.</text>
</comment>
<feature type="transmembrane region" description="Helical" evidence="1">
    <location>
        <begin position="881"/>
        <end position="901"/>
    </location>
</feature>
<dbReference type="Gene3D" id="1.20.1640.10">
    <property type="entry name" value="Multidrug efflux transporter AcrB transmembrane domain"/>
    <property type="match status" value="2"/>
</dbReference>
<protein>
    <submittedName>
        <fullName evidence="2">Efflux RND transporter permease subunit</fullName>
    </submittedName>
</protein>
<organism evidence="2 3">
    <name type="scientific">Dyadobacter luticola</name>
    <dbReference type="NCBI Taxonomy" id="1979387"/>
    <lineage>
        <taxon>Bacteria</taxon>
        <taxon>Pseudomonadati</taxon>
        <taxon>Bacteroidota</taxon>
        <taxon>Cytophagia</taxon>
        <taxon>Cytophagales</taxon>
        <taxon>Spirosomataceae</taxon>
        <taxon>Dyadobacter</taxon>
    </lineage>
</organism>
<feature type="transmembrane region" description="Helical" evidence="1">
    <location>
        <begin position="431"/>
        <end position="451"/>
    </location>
</feature>
<feature type="transmembrane region" description="Helical" evidence="1">
    <location>
        <begin position="953"/>
        <end position="974"/>
    </location>
</feature>
<proteinExistence type="predicted"/>
<evidence type="ECO:0000256" key="1">
    <source>
        <dbReference type="SAM" id="Phobius"/>
    </source>
</evidence>
<evidence type="ECO:0000313" key="2">
    <source>
        <dbReference type="EMBL" id="TLU98762.1"/>
    </source>
</evidence>
<name>A0A5R9KR75_9BACT</name>
<dbReference type="Gene3D" id="3.30.2090.10">
    <property type="entry name" value="Multidrug efflux transporter AcrB TolC docking domain, DN and DC subdomains"/>
    <property type="match status" value="2"/>
</dbReference>
<dbReference type="EMBL" id="VCEJ01000005">
    <property type="protein sequence ID" value="TLU98762.1"/>
    <property type="molecule type" value="Genomic_DNA"/>
</dbReference>
<dbReference type="AlphaFoldDB" id="A0A5R9KR75"/>
<dbReference type="PRINTS" id="PR00702">
    <property type="entry name" value="ACRIFLAVINRP"/>
</dbReference>
<dbReference type="OrthoDB" id="9758234at2"/>
<dbReference type="Proteomes" id="UP000306402">
    <property type="component" value="Unassembled WGS sequence"/>
</dbReference>
<feature type="transmembrane region" description="Helical" evidence="1">
    <location>
        <begin position="907"/>
        <end position="932"/>
    </location>
</feature>
<feature type="transmembrane region" description="Helical" evidence="1">
    <location>
        <begin position="986"/>
        <end position="1010"/>
    </location>
</feature>
<dbReference type="InterPro" id="IPR027463">
    <property type="entry name" value="AcrB_DN_DC_subdom"/>
</dbReference>
<feature type="transmembrane region" description="Helical" evidence="1">
    <location>
        <begin position="360"/>
        <end position="380"/>
    </location>
</feature>
<accession>A0A5R9KR75</accession>
<keyword evidence="1" id="KW-1133">Transmembrane helix</keyword>
<dbReference type="FunFam" id="3.30.70.1430:FF:000001">
    <property type="entry name" value="Efflux pump membrane transporter"/>
    <property type="match status" value="1"/>
</dbReference>
<dbReference type="SUPFAM" id="SSF82866">
    <property type="entry name" value="Multidrug efflux transporter AcrB transmembrane domain"/>
    <property type="match status" value="2"/>
</dbReference>
<dbReference type="SUPFAM" id="SSF82714">
    <property type="entry name" value="Multidrug efflux transporter AcrB TolC docking domain, DN and DC subdomains"/>
    <property type="match status" value="2"/>
</dbReference>
<feature type="transmembrane region" description="Helical" evidence="1">
    <location>
        <begin position="463"/>
        <end position="489"/>
    </location>
</feature>
<gene>
    <name evidence="2" type="ORF">FEN17_19365</name>
</gene>
<dbReference type="Gene3D" id="3.30.70.1440">
    <property type="entry name" value="Multidrug efflux transporter AcrB pore domain"/>
    <property type="match status" value="1"/>
</dbReference>